<reference evidence="1" key="1">
    <citation type="submission" date="2023-01" db="EMBL/GenBank/DDBJ databases">
        <title>Sulfurovum sp. zt1-1 genome assembly.</title>
        <authorList>
            <person name="Wang J."/>
        </authorList>
    </citation>
    <scope>NUCLEOTIDE SEQUENCE</scope>
    <source>
        <strain evidence="1">Zt1-1</strain>
    </source>
</reference>
<organism evidence="1 2">
    <name type="scientific">Sulfurovum zhangzhouensis</name>
    <dbReference type="NCBI Taxonomy" id="3019067"/>
    <lineage>
        <taxon>Bacteria</taxon>
        <taxon>Pseudomonadati</taxon>
        <taxon>Campylobacterota</taxon>
        <taxon>Epsilonproteobacteria</taxon>
        <taxon>Campylobacterales</taxon>
        <taxon>Sulfurovaceae</taxon>
        <taxon>Sulfurovum</taxon>
    </lineage>
</organism>
<keyword evidence="2" id="KW-1185">Reference proteome</keyword>
<sequence length="200" mass="22910">MTIDVNVEYTTEDFLDEIDEIIEDTMIQMFFLQPKNENELEKAKEDAEEYSALFYAIPLSFKDEIDANCIGYRIESASQLQDLPQLDKPLFIDESIIDDETVALLKERKEQGIILNATHAYESLENFFVALGAENIDSFDEEVLASLSMDKIVLQSGFPKHDFDDIYTSVKKFSNALFRPEESIVARATKHTLQLTGFKK</sequence>
<dbReference type="RefSeq" id="WP_289412078.1">
    <property type="nucleotide sequence ID" value="NZ_JAQIBD010000001.1"/>
</dbReference>
<name>A0ABT7QVI0_9BACT</name>
<comment type="caution">
    <text evidence="1">The sequence shown here is derived from an EMBL/GenBank/DDBJ whole genome shotgun (WGS) entry which is preliminary data.</text>
</comment>
<dbReference type="EMBL" id="JAQIBD010000001">
    <property type="protein sequence ID" value="MDM5270802.1"/>
    <property type="molecule type" value="Genomic_DNA"/>
</dbReference>
<proteinExistence type="predicted"/>
<accession>A0ABT7QVI0</accession>
<gene>
    <name evidence="1" type="ORF">PGH07_01270</name>
</gene>
<evidence type="ECO:0000313" key="2">
    <source>
        <dbReference type="Proteomes" id="UP001169069"/>
    </source>
</evidence>
<protein>
    <submittedName>
        <fullName evidence="1">Uncharacterized protein</fullName>
    </submittedName>
</protein>
<dbReference type="Proteomes" id="UP001169069">
    <property type="component" value="Unassembled WGS sequence"/>
</dbReference>
<evidence type="ECO:0000313" key="1">
    <source>
        <dbReference type="EMBL" id="MDM5270802.1"/>
    </source>
</evidence>